<sequence length="302" mass="33301">MSMFDDLTLLRAFVSIVESGSISAAARKLRVTQPTLSRQLRALEAQCAAPLIRRDTHRMHLTDAGHRFLADAQALLSLADEAQQRFREDEHALAGNIRVFSTIDFGQSVVSRLIASFIQANPGVRIELGYSNRPLHMIEEGCDAGIVAGTLADERVVARSLGEIRRFPVAAPSFMARHAGLNRIDKVAGAAWIALSSSQFGGAKEVVLNSGATEQRFSIDPVMISEGVTSMREAVRMGLGIAVLPQWLVEEDLISGRLVRILPKWHAKPLPAQIVYPVQRRLPLRVRAFIDFATEYLRTVLK</sequence>
<dbReference type="PANTHER" id="PTHR30537">
    <property type="entry name" value="HTH-TYPE TRANSCRIPTIONAL REGULATOR"/>
    <property type="match status" value="1"/>
</dbReference>
<dbReference type="SUPFAM" id="SSF46785">
    <property type="entry name" value="Winged helix' DNA-binding domain"/>
    <property type="match status" value="1"/>
</dbReference>
<evidence type="ECO:0000313" key="7">
    <source>
        <dbReference type="Proteomes" id="UP000235616"/>
    </source>
</evidence>
<evidence type="ECO:0000256" key="2">
    <source>
        <dbReference type="ARBA" id="ARBA00023015"/>
    </source>
</evidence>
<dbReference type="Pfam" id="PF03466">
    <property type="entry name" value="LysR_substrate"/>
    <property type="match status" value="1"/>
</dbReference>
<accession>A0A2N7VN31</accession>
<comment type="caution">
    <text evidence="6">The sequence shown here is derived from an EMBL/GenBank/DDBJ whole genome shotgun (WGS) entry which is preliminary data.</text>
</comment>
<dbReference type="InterPro" id="IPR036390">
    <property type="entry name" value="WH_DNA-bd_sf"/>
</dbReference>
<keyword evidence="7" id="KW-1185">Reference proteome</keyword>
<dbReference type="SUPFAM" id="SSF53850">
    <property type="entry name" value="Periplasmic binding protein-like II"/>
    <property type="match status" value="1"/>
</dbReference>
<keyword evidence="3" id="KW-0238">DNA-binding</keyword>
<dbReference type="InterPro" id="IPR036388">
    <property type="entry name" value="WH-like_DNA-bd_sf"/>
</dbReference>
<name>A0A2N7VN31_9BURK</name>
<dbReference type="PANTHER" id="PTHR30537:SF5">
    <property type="entry name" value="HTH-TYPE TRANSCRIPTIONAL ACTIVATOR TTDR-RELATED"/>
    <property type="match status" value="1"/>
</dbReference>
<keyword evidence="4" id="KW-0804">Transcription</keyword>
<organism evidence="6 7">
    <name type="scientific">Trinickia dabaoshanensis</name>
    <dbReference type="NCBI Taxonomy" id="564714"/>
    <lineage>
        <taxon>Bacteria</taxon>
        <taxon>Pseudomonadati</taxon>
        <taxon>Pseudomonadota</taxon>
        <taxon>Betaproteobacteria</taxon>
        <taxon>Burkholderiales</taxon>
        <taxon>Burkholderiaceae</taxon>
        <taxon>Trinickia</taxon>
    </lineage>
</organism>
<dbReference type="GO" id="GO:0003700">
    <property type="term" value="F:DNA-binding transcription factor activity"/>
    <property type="evidence" value="ECO:0007669"/>
    <property type="project" value="InterPro"/>
</dbReference>
<comment type="similarity">
    <text evidence="1">Belongs to the LysR transcriptional regulatory family.</text>
</comment>
<evidence type="ECO:0000313" key="6">
    <source>
        <dbReference type="EMBL" id="PMS18562.1"/>
    </source>
</evidence>
<dbReference type="AlphaFoldDB" id="A0A2N7VN31"/>
<dbReference type="PROSITE" id="PS50931">
    <property type="entry name" value="HTH_LYSR"/>
    <property type="match status" value="1"/>
</dbReference>
<evidence type="ECO:0000256" key="3">
    <source>
        <dbReference type="ARBA" id="ARBA00023125"/>
    </source>
</evidence>
<evidence type="ECO:0000259" key="5">
    <source>
        <dbReference type="PROSITE" id="PS50931"/>
    </source>
</evidence>
<protein>
    <submittedName>
        <fullName evidence="6">LysR family transcriptional regulator</fullName>
    </submittedName>
</protein>
<proteinExistence type="inferred from homology"/>
<dbReference type="InterPro" id="IPR005119">
    <property type="entry name" value="LysR_subst-bd"/>
</dbReference>
<dbReference type="Pfam" id="PF00126">
    <property type="entry name" value="HTH_1"/>
    <property type="match status" value="1"/>
</dbReference>
<evidence type="ECO:0000256" key="4">
    <source>
        <dbReference type="ARBA" id="ARBA00023163"/>
    </source>
</evidence>
<dbReference type="CDD" id="cd08422">
    <property type="entry name" value="PBP2_CrgA_like"/>
    <property type="match status" value="1"/>
</dbReference>
<dbReference type="Gene3D" id="1.10.10.10">
    <property type="entry name" value="Winged helix-like DNA-binding domain superfamily/Winged helix DNA-binding domain"/>
    <property type="match status" value="1"/>
</dbReference>
<dbReference type="Gene3D" id="3.40.190.290">
    <property type="match status" value="1"/>
</dbReference>
<dbReference type="FunFam" id="1.10.10.10:FF:000001">
    <property type="entry name" value="LysR family transcriptional regulator"/>
    <property type="match status" value="1"/>
</dbReference>
<keyword evidence="2" id="KW-0805">Transcription regulation</keyword>
<dbReference type="Proteomes" id="UP000235616">
    <property type="component" value="Unassembled WGS sequence"/>
</dbReference>
<dbReference type="GO" id="GO:0043565">
    <property type="term" value="F:sequence-specific DNA binding"/>
    <property type="evidence" value="ECO:0007669"/>
    <property type="project" value="TreeGrafter"/>
</dbReference>
<dbReference type="InterPro" id="IPR058163">
    <property type="entry name" value="LysR-type_TF_proteobact-type"/>
</dbReference>
<reference evidence="6 7" key="1">
    <citation type="submission" date="2018-01" db="EMBL/GenBank/DDBJ databases">
        <title>Whole genome analyses suggest that Burkholderia sensu lato contains two further novel genera in the rhizoxinica-symbiotica group Mycetohabitans gen. nov., and Trinickia gen. nov.: implications for the evolution of diazotrophy and nodulation in the Burkholderiaceae.</title>
        <authorList>
            <person name="Estrada-de los Santos P."/>
            <person name="Palmer M."/>
            <person name="Chavez-Ramirez B."/>
            <person name="Beukes C."/>
            <person name="Steenkamp E.T."/>
            <person name="Hirsch A.M."/>
            <person name="Manyaka P."/>
            <person name="Maluk M."/>
            <person name="Lafos M."/>
            <person name="Crook M."/>
            <person name="Gross E."/>
            <person name="Simon M.F."/>
            <person name="Bueno dos Reis Junior F."/>
            <person name="Poole P.S."/>
            <person name="Venter S.N."/>
            <person name="James E.K."/>
        </authorList>
    </citation>
    <scope>NUCLEOTIDE SEQUENCE [LARGE SCALE GENOMIC DNA]</scope>
    <source>
        <strain evidence="6 7">GIMN1.004</strain>
    </source>
</reference>
<evidence type="ECO:0000256" key="1">
    <source>
        <dbReference type="ARBA" id="ARBA00009437"/>
    </source>
</evidence>
<dbReference type="EMBL" id="PNYA01000014">
    <property type="protein sequence ID" value="PMS18562.1"/>
    <property type="molecule type" value="Genomic_DNA"/>
</dbReference>
<dbReference type="GO" id="GO:0006351">
    <property type="term" value="P:DNA-templated transcription"/>
    <property type="evidence" value="ECO:0007669"/>
    <property type="project" value="TreeGrafter"/>
</dbReference>
<gene>
    <name evidence="6" type="ORF">C0Z18_16695</name>
</gene>
<feature type="domain" description="HTH lysR-type" evidence="5">
    <location>
        <begin position="5"/>
        <end position="62"/>
    </location>
</feature>
<dbReference type="OrthoDB" id="8723543at2"/>
<dbReference type="InterPro" id="IPR000847">
    <property type="entry name" value="LysR_HTH_N"/>
</dbReference>
<dbReference type="PRINTS" id="PR00039">
    <property type="entry name" value="HTHLYSR"/>
</dbReference>